<dbReference type="GO" id="GO:0016702">
    <property type="term" value="F:oxidoreductase activity, acting on single donors with incorporation of molecular oxygen, incorporation of two atoms of oxygen"/>
    <property type="evidence" value="ECO:0007669"/>
    <property type="project" value="InterPro"/>
</dbReference>
<evidence type="ECO:0000256" key="1">
    <source>
        <dbReference type="SAM" id="SignalP"/>
    </source>
</evidence>
<dbReference type="AlphaFoldDB" id="A0AAI8YVZ8"/>
<dbReference type="SUPFAM" id="SSF49482">
    <property type="entry name" value="Aromatic compound dioxygenase"/>
    <property type="match status" value="1"/>
</dbReference>
<keyword evidence="3" id="KW-1185">Reference proteome</keyword>
<proteinExistence type="predicted"/>
<dbReference type="GO" id="GO:0008199">
    <property type="term" value="F:ferric iron binding"/>
    <property type="evidence" value="ECO:0007669"/>
    <property type="project" value="InterPro"/>
</dbReference>
<feature type="signal peptide" evidence="1">
    <location>
        <begin position="1"/>
        <end position="21"/>
    </location>
</feature>
<sequence length="355" mass="39601">MVSTKSLLTTACLLFSVAVDAHPHPPTNPNVLFARSENAKRCSDQVGAMKTKRHQMRKRQELEKRGLRPGIDDVDTTYVIHAEAPKYDFLKNDTCVLTPEVTQGPYWYPPRELLRQNIVEDQVGVPLELEIGIIDVNSCEPVDNVLISIWHCNSTGSYSAFAYDPNTPFETLLQGQGIYNTSGYDNFAFLANRQTTFLRGMWPTDEHGVTSFNSIFPGFYIERSIHIHVQVHTDWNITRNGTVGTSRVVETGQIFFAEELEREIMALEPYSSHTEIERTTNVGDGIFAQVVNSGAMANVDTEPLDGVDYKNGVLAYITLGIETTTIKNGTTASPIGITALNETDPDINPLDYKKH</sequence>
<name>A0AAI8YVZ8_9PEZI</name>
<dbReference type="PANTHER" id="PTHR34315:SF1">
    <property type="entry name" value="INTRADIOL RING-CLEAVAGE DIOXYGENASES DOMAIN-CONTAINING PROTEIN-RELATED"/>
    <property type="match status" value="1"/>
</dbReference>
<protein>
    <submittedName>
        <fullName evidence="2">Aromatic compound dioxygenase</fullName>
    </submittedName>
</protein>
<dbReference type="InterPro" id="IPR015889">
    <property type="entry name" value="Intradiol_dOase_core"/>
</dbReference>
<evidence type="ECO:0000313" key="3">
    <source>
        <dbReference type="Proteomes" id="UP001296104"/>
    </source>
</evidence>
<keyword evidence="2" id="KW-0223">Dioxygenase</keyword>
<reference evidence="2" key="1">
    <citation type="submission" date="2023-11" db="EMBL/GenBank/DDBJ databases">
        <authorList>
            <person name="Alioto T."/>
            <person name="Alioto T."/>
            <person name="Gomez Garrido J."/>
        </authorList>
    </citation>
    <scope>NUCLEOTIDE SEQUENCE</scope>
</reference>
<dbReference type="CDD" id="cd03457">
    <property type="entry name" value="intradiol_dioxygenase_like"/>
    <property type="match status" value="1"/>
</dbReference>
<feature type="chain" id="PRO_5042501621" evidence="1">
    <location>
        <begin position="22"/>
        <end position="355"/>
    </location>
</feature>
<dbReference type="EMBL" id="CAVMBE010000014">
    <property type="protein sequence ID" value="CAK3935353.1"/>
    <property type="molecule type" value="Genomic_DNA"/>
</dbReference>
<dbReference type="Proteomes" id="UP001296104">
    <property type="component" value="Unassembled WGS sequence"/>
</dbReference>
<keyword evidence="1" id="KW-0732">Signal</keyword>
<keyword evidence="2" id="KW-0560">Oxidoreductase</keyword>
<comment type="caution">
    <text evidence="2">The sequence shown here is derived from an EMBL/GenBank/DDBJ whole genome shotgun (WGS) entry which is preliminary data.</text>
</comment>
<gene>
    <name evidence="2" type="ORF">LECACI_7A003002</name>
</gene>
<dbReference type="PANTHER" id="PTHR34315">
    <property type="match status" value="1"/>
</dbReference>
<organism evidence="2 3">
    <name type="scientific">Lecanosticta acicola</name>
    <dbReference type="NCBI Taxonomy" id="111012"/>
    <lineage>
        <taxon>Eukaryota</taxon>
        <taxon>Fungi</taxon>
        <taxon>Dikarya</taxon>
        <taxon>Ascomycota</taxon>
        <taxon>Pezizomycotina</taxon>
        <taxon>Dothideomycetes</taxon>
        <taxon>Dothideomycetidae</taxon>
        <taxon>Mycosphaerellales</taxon>
        <taxon>Mycosphaerellaceae</taxon>
        <taxon>Lecanosticta</taxon>
    </lineage>
</organism>
<dbReference type="Gene3D" id="2.60.130.10">
    <property type="entry name" value="Aromatic compound dioxygenase"/>
    <property type="match status" value="1"/>
</dbReference>
<evidence type="ECO:0000313" key="2">
    <source>
        <dbReference type="EMBL" id="CAK3935353.1"/>
    </source>
</evidence>
<accession>A0AAI8YVZ8</accession>